<gene>
    <name evidence="1" type="ORF">J2Z18_001132</name>
</gene>
<comment type="caution">
    <text evidence="1">The sequence shown here is derived from an EMBL/GenBank/DDBJ whole genome shotgun (WGS) entry which is preliminary data.</text>
</comment>
<proteinExistence type="predicted"/>
<evidence type="ECO:0000313" key="1">
    <source>
        <dbReference type="EMBL" id="MBP1892060.1"/>
    </source>
</evidence>
<evidence type="ECO:0000313" key="2">
    <source>
        <dbReference type="Proteomes" id="UP000706926"/>
    </source>
</evidence>
<dbReference type="GeneID" id="95403169"/>
<organism evidence="1 2">
    <name type="scientific">Paenibacillus lactis</name>
    <dbReference type="NCBI Taxonomy" id="228574"/>
    <lineage>
        <taxon>Bacteria</taxon>
        <taxon>Bacillati</taxon>
        <taxon>Bacillota</taxon>
        <taxon>Bacilli</taxon>
        <taxon>Bacillales</taxon>
        <taxon>Paenibacillaceae</taxon>
        <taxon>Paenibacillus</taxon>
    </lineage>
</organism>
<evidence type="ECO:0008006" key="3">
    <source>
        <dbReference type="Google" id="ProtNLM"/>
    </source>
</evidence>
<dbReference type="Proteomes" id="UP000706926">
    <property type="component" value="Unassembled WGS sequence"/>
</dbReference>
<dbReference type="RefSeq" id="WP_210094344.1">
    <property type="nucleotide sequence ID" value="NZ_CP139098.1"/>
</dbReference>
<name>A0ABS4F719_9BACL</name>
<reference evidence="1 2" key="1">
    <citation type="submission" date="2021-03" db="EMBL/GenBank/DDBJ databases">
        <title>Genomic Encyclopedia of Type Strains, Phase IV (KMG-IV): sequencing the most valuable type-strain genomes for metagenomic binning, comparative biology and taxonomic classification.</title>
        <authorList>
            <person name="Goeker M."/>
        </authorList>
    </citation>
    <scope>NUCLEOTIDE SEQUENCE [LARGE SCALE GENOMIC DNA]</scope>
    <source>
        <strain evidence="1 2">DSM 15596</strain>
    </source>
</reference>
<accession>A0ABS4F719</accession>
<sequence>MARKQWIRALVVLVASSLITLGILWSKAIPDNETADTKTADHTELYTLEGNGAAWRVEDYTVIRTKDSIWRGNAKLVYLGDSNEIRHSDYLSYTVYETLGSENEAVPVLSGSQTAVGGAINLLQNLEDLGSVESPITAAERNMIKFQPSGVYVVVEWRNSHGQSIRDRIPLEVL</sequence>
<keyword evidence="2" id="KW-1185">Reference proteome</keyword>
<protein>
    <recommendedName>
        <fullName evidence="3">DUF5067 domain-containing protein</fullName>
    </recommendedName>
</protein>
<dbReference type="EMBL" id="JAGGKI010000002">
    <property type="protein sequence ID" value="MBP1892060.1"/>
    <property type="molecule type" value="Genomic_DNA"/>
</dbReference>